<evidence type="ECO:0000256" key="1">
    <source>
        <dbReference type="ARBA" id="ARBA00009986"/>
    </source>
</evidence>
<dbReference type="OrthoDB" id="310895at2759"/>
<keyword evidence="8" id="KW-1133">Transmembrane helix</keyword>
<keyword evidence="3 7" id="KW-0560">Oxidoreductase</keyword>
<dbReference type="STRING" id="1081102.A0A167XAM9"/>
<proteinExistence type="inferred from homology"/>
<dbReference type="EC" id="1.2.1.3" evidence="4"/>
<evidence type="ECO:0000256" key="5">
    <source>
        <dbReference type="ARBA" id="ARBA00049194"/>
    </source>
</evidence>
<dbReference type="FunFam" id="3.40.309.10:FF:000009">
    <property type="entry name" value="Aldehyde dehydrogenase A"/>
    <property type="match status" value="1"/>
</dbReference>
<evidence type="ECO:0000256" key="8">
    <source>
        <dbReference type="SAM" id="Phobius"/>
    </source>
</evidence>
<evidence type="ECO:0000256" key="7">
    <source>
        <dbReference type="RuleBase" id="RU003345"/>
    </source>
</evidence>
<feature type="domain" description="Aldehyde dehydrogenase" evidence="9">
    <location>
        <begin position="4"/>
        <end position="459"/>
    </location>
</feature>
<evidence type="ECO:0000256" key="2">
    <source>
        <dbReference type="ARBA" id="ARBA00022857"/>
    </source>
</evidence>
<keyword evidence="8" id="KW-0812">Transmembrane</keyword>
<dbReference type="Pfam" id="PF00171">
    <property type="entry name" value="Aldedh"/>
    <property type="match status" value="1"/>
</dbReference>
<dbReference type="EMBL" id="AZHD01000004">
    <property type="protein sequence ID" value="OAA64733.1"/>
    <property type="molecule type" value="Genomic_DNA"/>
</dbReference>
<sequence length="465" mass="50567">MSQPTIQTISPSTNKVVCEVPVTSIAEAREIAKASENAFASWRALPLAERKAVVVHALALIRDRKMELGRELSEQMGRPVAFSHKEIETMQKRADYLLDTAEEALRDIPGRAEAGFKRWIKKVPVGPVLVVFAWNFPYLIIVNALVPALLAGNTVILKPSPQTPLVGQRFAEIFAEAGLPSGVLQVVQSGDMEVLRELVAVPEIKAVSFTGSTAGGLAVREAAAGRTIPLNLELGGNDPAYVRSDADLRHVAVQLVDGAVFNAGQSCCAVERIYVHTDVHDAFVQEVQNELKTYKLGDPMDTKTTVGPVISRAAQKAINDQIGDALRKGAVDGTPQNDSFARASPDGNYVAPRLLTNVSHSMVVMQEETFGPVLPVMRVSGDNEAVKLMNDTEYGLTASVWTQDIQRGTELIEELQAGTVFVNRCDYPSPDLAWTGWNKSGLGCTLGPRGFDFFFKLKSYHVKEN</sequence>
<dbReference type="CDD" id="cd07102">
    <property type="entry name" value="ALDH_EDX86601"/>
    <property type="match status" value="1"/>
</dbReference>
<dbReference type="SUPFAM" id="SSF53720">
    <property type="entry name" value="ALDH-like"/>
    <property type="match status" value="1"/>
</dbReference>
<keyword evidence="2" id="KW-0521">NADP</keyword>
<feature type="active site" evidence="6">
    <location>
        <position position="233"/>
    </location>
</feature>
<evidence type="ECO:0000259" key="9">
    <source>
        <dbReference type="Pfam" id="PF00171"/>
    </source>
</evidence>
<evidence type="ECO:0000313" key="11">
    <source>
        <dbReference type="Proteomes" id="UP000076874"/>
    </source>
</evidence>
<dbReference type="GO" id="GO:0004029">
    <property type="term" value="F:aldehyde dehydrogenase (NAD+) activity"/>
    <property type="evidence" value="ECO:0007669"/>
    <property type="project" value="UniProtKB-EC"/>
</dbReference>
<dbReference type="InterPro" id="IPR016163">
    <property type="entry name" value="Ald_DH_C"/>
</dbReference>
<organism evidence="10 11">
    <name type="scientific">Niveomyces insectorum RCEF 264</name>
    <dbReference type="NCBI Taxonomy" id="1081102"/>
    <lineage>
        <taxon>Eukaryota</taxon>
        <taxon>Fungi</taxon>
        <taxon>Dikarya</taxon>
        <taxon>Ascomycota</taxon>
        <taxon>Pezizomycotina</taxon>
        <taxon>Sordariomycetes</taxon>
        <taxon>Hypocreomycetidae</taxon>
        <taxon>Hypocreales</taxon>
        <taxon>Cordycipitaceae</taxon>
        <taxon>Niveomyces</taxon>
    </lineage>
</organism>
<reference evidence="10 11" key="1">
    <citation type="journal article" date="2016" name="Genome Biol. Evol.">
        <title>Divergent and convergent evolution of fungal pathogenicity.</title>
        <authorList>
            <person name="Shang Y."/>
            <person name="Xiao G."/>
            <person name="Zheng P."/>
            <person name="Cen K."/>
            <person name="Zhan S."/>
            <person name="Wang C."/>
        </authorList>
    </citation>
    <scope>NUCLEOTIDE SEQUENCE [LARGE SCALE GENOMIC DNA]</scope>
    <source>
        <strain evidence="10 11">RCEF 264</strain>
    </source>
</reference>
<dbReference type="InterPro" id="IPR016162">
    <property type="entry name" value="Ald_DH_N"/>
</dbReference>
<dbReference type="Gene3D" id="3.40.309.10">
    <property type="entry name" value="Aldehyde Dehydrogenase, Chain A, domain 2"/>
    <property type="match status" value="1"/>
</dbReference>
<name>A0A167XAM9_9HYPO</name>
<dbReference type="InterPro" id="IPR016161">
    <property type="entry name" value="Ald_DH/histidinol_DH"/>
</dbReference>
<keyword evidence="11" id="KW-1185">Reference proteome</keyword>
<feature type="transmembrane region" description="Helical" evidence="8">
    <location>
        <begin position="128"/>
        <end position="150"/>
    </location>
</feature>
<evidence type="ECO:0000313" key="10">
    <source>
        <dbReference type="EMBL" id="OAA64733.1"/>
    </source>
</evidence>
<dbReference type="PROSITE" id="PS00070">
    <property type="entry name" value="ALDEHYDE_DEHYDR_CYS"/>
    <property type="match status" value="1"/>
</dbReference>
<accession>A0A167XAM9</accession>
<dbReference type="FunFam" id="3.40.605.10:FF:000012">
    <property type="entry name" value="NAD-dependent succinate-semialdehyde dehydrogenase"/>
    <property type="match status" value="1"/>
</dbReference>
<comment type="similarity">
    <text evidence="1 7">Belongs to the aldehyde dehydrogenase family.</text>
</comment>
<evidence type="ECO:0000256" key="4">
    <source>
        <dbReference type="ARBA" id="ARBA00024226"/>
    </source>
</evidence>
<dbReference type="Proteomes" id="UP000076874">
    <property type="component" value="Unassembled WGS sequence"/>
</dbReference>
<evidence type="ECO:0000256" key="3">
    <source>
        <dbReference type="ARBA" id="ARBA00023002"/>
    </source>
</evidence>
<gene>
    <name evidence="10" type="ORF">SPI_03380</name>
</gene>
<dbReference type="PANTHER" id="PTHR11699">
    <property type="entry name" value="ALDEHYDE DEHYDROGENASE-RELATED"/>
    <property type="match status" value="1"/>
</dbReference>
<protein>
    <recommendedName>
        <fullName evidence="4">aldehyde dehydrogenase (NAD(+))</fullName>
        <ecNumber evidence="4">1.2.1.3</ecNumber>
    </recommendedName>
</protein>
<dbReference type="InterPro" id="IPR015590">
    <property type="entry name" value="Aldehyde_DH_dom"/>
</dbReference>
<dbReference type="PROSITE" id="PS00687">
    <property type="entry name" value="ALDEHYDE_DEHYDR_GLU"/>
    <property type="match status" value="1"/>
</dbReference>
<keyword evidence="8" id="KW-0472">Membrane</keyword>
<dbReference type="InterPro" id="IPR016160">
    <property type="entry name" value="Ald_DH_CS_CYS"/>
</dbReference>
<dbReference type="Gene3D" id="3.40.605.10">
    <property type="entry name" value="Aldehyde Dehydrogenase, Chain A, domain 1"/>
    <property type="match status" value="1"/>
</dbReference>
<comment type="catalytic activity">
    <reaction evidence="5">
        <text>an aldehyde + NAD(+) + H2O = a carboxylate + NADH + 2 H(+)</text>
        <dbReference type="Rhea" id="RHEA:16185"/>
        <dbReference type="ChEBI" id="CHEBI:15377"/>
        <dbReference type="ChEBI" id="CHEBI:15378"/>
        <dbReference type="ChEBI" id="CHEBI:17478"/>
        <dbReference type="ChEBI" id="CHEBI:29067"/>
        <dbReference type="ChEBI" id="CHEBI:57540"/>
        <dbReference type="ChEBI" id="CHEBI:57945"/>
        <dbReference type="EC" id="1.2.1.3"/>
    </reaction>
</comment>
<dbReference type="InterPro" id="IPR029510">
    <property type="entry name" value="Ald_DH_CS_GLU"/>
</dbReference>
<dbReference type="AlphaFoldDB" id="A0A167XAM9"/>
<evidence type="ECO:0000256" key="6">
    <source>
        <dbReference type="PROSITE-ProRule" id="PRU10007"/>
    </source>
</evidence>
<comment type="caution">
    <text evidence="10">The sequence shown here is derived from an EMBL/GenBank/DDBJ whole genome shotgun (WGS) entry which is preliminary data.</text>
</comment>